<dbReference type="GO" id="GO:0010008">
    <property type="term" value="C:endosome membrane"/>
    <property type="evidence" value="ECO:0007669"/>
    <property type="project" value="TreeGrafter"/>
</dbReference>
<dbReference type="SUPFAM" id="SSF47661">
    <property type="entry name" value="t-snare proteins"/>
    <property type="match status" value="1"/>
</dbReference>
<dbReference type="Gene3D" id="6.10.250.3390">
    <property type="match status" value="1"/>
</dbReference>
<name>A0A1E4T0R6_9ASCO</name>
<accession>A0A1E4T0R6</accession>
<organism evidence="17 18">
    <name type="scientific">[Candida] arabinofermentans NRRL YB-2248</name>
    <dbReference type="NCBI Taxonomy" id="983967"/>
    <lineage>
        <taxon>Eukaryota</taxon>
        <taxon>Fungi</taxon>
        <taxon>Dikarya</taxon>
        <taxon>Ascomycota</taxon>
        <taxon>Saccharomycotina</taxon>
        <taxon>Pichiomycetes</taxon>
        <taxon>Pichiales</taxon>
        <taxon>Pichiaceae</taxon>
        <taxon>Ogataea</taxon>
        <taxon>Ogataea/Candida clade</taxon>
    </lineage>
</organism>
<dbReference type="PROSITE" id="PS51455">
    <property type="entry name" value="PIPK"/>
    <property type="match status" value="1"/>
</dbReference>
<feature type="region of interest" description="Disordered" evidence="13">
    <location>
        <begin position="921"/>
        <end position="961"/>
    </location>
</feature>
<dbReference type="GO" id="GO:0000285">
    <property type="term" value="F:1-phosphatidylinositol-3-phosphate 5-kinase activity"/>
    <property type="evidence" value="ECO:0007669"/>
    <property type="project" value="UniProtKB-EC"/>
</dbReference>
<evidence type="ECO:0000256" key="5">
    <source>
        <dbReference type="ARBA" id="ARBA00022723"/>
    </source>
</evidence>
<dbReference type="InterPro" id="IPR013239">
    <property type="entry name" value="RNA_polI_Rpa14"/>
</dbReference>
<keyword evidence="8 12" id="KW-0418">Kinase</keyword>
<comment type="similarity">
    <text evidence="2">Belongs to the syntaxin family.</text>
</comment>
<feature type="domain" description="T-SNARE coiled-coil homology" evidence="15">
    <location>
        <begin position="1473"/>
        <end position="1535"/>
    </location>
</feature>
<dbReference type="Gene3D" id="3.30.800.10">
    <property type="entry name" value="Phosphatidylinositol Phosphate Kinase II Beta"/>
    <property type="match status" value="1"/>
</dbReference>
<dbReference type="EC" id="2.7.1.150" evidence="3"/>
<evidence type="ECO:0000256" key="3">
    <source>
        <dbReference type="ARBA" id="ARBA00012009"/>
    </source>
</evidence>
<feature type="compositionally biased region" description="Basic and acidic residues" evidence="13">
    <location>
        <begin position="1597"/>
        <end position="1620"/>
    </location>
</feature>
<dbReference type="GO" id="GO:0006886">
    <property type="term" value="P:intracellular protein transport"/>
    <property type="evidence" value="ECO:0007669"/>
    <property type="project" value="InterPro"/>
</dbReference>
<dbReference type="Pfam" id="PF08203">
    <property type="entry name" value="RNA_polI_A14"/>
    <property type="match status" value="1"/>
</dbReference>
<reference evidence="18" key="1">
    <citation type="submission" date="2016-04" db="EMBL/GenBank/DDBJ databases">
        <title>Comparative genomics of biotechnologically important yeasts.</title>
        <authorList>
            <consortium name="DOE Joint Genome Institute"/>
            <person name="Riley R."/>
            <person name="Haridas S."/>
            <person name="Wolfe K.H."/>
            <person name="Lopes M.R."/>
            <person name="Hittinger C.T."/>
            <person name="Goker M."/>
            <person name="Salamov A."/>
            <person name="Wisecaver J."/>
            <person name="Long T.M."/>
            <person name="Aerts A.L."/>
            <person name="Barry K."/>
            <person name="Choi C."/>
            <person name="Clum A."/>
            <person name="Coughlan A.Y."/>
            <person name="Deshpande S."/>
            <person name="Douglass A.P."/>
            <person name="Hanson S.J."/>
            <person name="Klenk H.-P."/>
            <person name="Labutti K."/>
            <person name="Lapidus A."/>
            <person name="Lindquist E."/>
            <person name="Lipzen A."/>
            <person name="Meier-Kolthoff J.P."/>
            <person name="Ohm R.A."/>
            <person name="Otillar R.P."/>
            <person name="Pangilinan J."/>
            <person name="Peng Y."/>
            <person name="Rokas A."/>
            <person name="Rosa C.A."/>
            <person name="Scheuner C."/>
            <person name="Sibirny A.A."/>
            <person name="Slot J.C."/>
            <person name="Stielow J.B."/>
            <person name="Sun H."/>
            <person name="Kurtzman C.P."/>
            <person name="Blackwell M."/>
            <person name="Grigoriev I.V."/>
            <person name="Jeffries T.W."/>
        </authorList>
    </citation>
    <scope>NUCLEOTIDE SEQUENCE [LARGE SCALE GENOMIC DNA]</scope>
    <source>
        <strain evidence="18">NRRL YB-2248</strain>
    </source>
</reference>
<dbReference type="GO" id="GO:0005484">
    <property type="term" value="F:SNAP receptor activity"/>
    <property type="evidence" value="ECO:0007669"/>
    <property type="project" value="InterPro"/>
</dbReference>
<feature type="compositionally biased region" description="Polar residues" evidence="13">
    <location>
        <begin position="168"/>
        <end position="177"/>
    </location>
</feature>
<dbReference type="InterPro" id="IPR002498">
    <property type="entry name" value="PInositol-4-P-4/5-kinase_core"/>
</dbReference>
<evidence type="ECO:0000256" key="13">
    <source>
        <dbReference type="SAM" id="MobiDB-lite"/>
    </source>
</evidence>
<dbReference type="PANTHER" id="PTHR45748">
    <property type="entry name" value="1-PHOSPHATIDYLINOSITOL 3-PHOSPHATE 5-KINASE-RELATED"/>
    <property type="match status" value="1"/>
</dbReference>
<dbReference type="InterPro" id="IPR010989">
    <property type="entry name" value="SNARE"/>
</dbReference>
<evidence type="ECO:0000256" key="11">
    <source>
        <dbReference type="ARBA" id="ARBA00075294"/>
    </source>
</evidence>
<feature type="region of interest" description="Disordered" evidence="13">
    <location>
        <begin position="109"/>
        <end position="177"/>
    </location>
</feature>
<dbReference type="GO" id="GO:0005524">
    <property type="term" value="F:ATP binding"/>
    <property type="evidence" value="ECO:0007669"/>
    <property type="project" value="UniProtKB-UniRule"/>
</dbReference>
<keyword evidence="9" id="KW-0862">Zinc</keyword>
<dbReference type="InterPro" id="IPR006012">
    <property type="entry name" value="Syntaxin/epimorphin_CS"/>
</dbReference>
<keyword evidence="14" id="KW-0812">Transmembrane</keyword>
<evidence type="ECO:0000256" key="4">
    <source>
        <dbReference type="ARBA" id="ARBA00022679"/>
    </source>
</evidence>
<dbReference type="InterPro" id="IPR000727">
    <property type="entry name" value="T_SNARE_dom"/>
</dbReference>
<evidence type="ECO:0000259" key="15">
    <source>
        <dbReference type="PROSITE" id="PS50192"/>
    </source>
</evidence>
<evidence type="ECO:0000256" key="7">
    <source>
        <dbReference type="ARBA" id="ARBA00022771"/>
    </source>
</evidence>
<dbReference type="Gene3D" id="1.20.58.70">
    <property type="match status" value="1"/>
</dbReference>
<feature type="compositionally biased region" description="Basic and acidic residues" evidence="13">
    <location>
        <begin position="109"/>
        <end position="137"/>
    </location>
</feature>
<dbReference type="Pfam" id="PF01504">
    <property type="entry name" value="PIP5K"/>
    <property type="match status" value="2"/>
</dbReference>
<keyword evidence="18" id="KW-1185">Reference proteome</keyword>
<evidence type="ECO:0000256" key="14">
    <source>
        <dbReference type="SAM" id="Phobius"/>
    </source>
</evidence>
<gene>
    <name evidence="17" type="ORF">CANARDRAFT_199346</name>
</gene>
<feature type="compositionally biased region" description="Polar residues" evidence="13">
    <location>
        <begin position="921"/>
        <end position="931"/>
    </location>
</feature>
<keyword evidence="6 12" id="KW-0547">Nucleotide-binding</keyword>
<dbReference type="InterPro" id="IPR027484">
    <property type="entry name" value="PInositol-4-P-5-kinase_N"/>
</dbReference>
<evidence type="ECO:0000256" key="9">
    <source>
        <dbReference type="ARBA" id="ARBA00022833"/>
    </source>
</evidence>
<dbReference type="STRING" id="983967.A0A1E4T0R6"/>
<dbReference type="Pfam" id="PF00118">
    <property type="entry name" value="Cpn60_TCP1"/>
    <property type="match status" value="1"/>
</dbReference>
<dbReference type="GO" id="GO:0000329">
    <property type="term" value="C:fungal-type vacuole membrane"/>
    <property type="evidence" value="ECO:0007669"/>
    <property type="project" value="TreeGrafter"/>
</dbReference>
<dbReference type="InterPro" id="IPR002423">
    <property type="entry name" value="Cpn60/GroEL/TCP-1"/>
</dbReference>
<keyword evidence="4 12" id="KW-0808">Transferase</keyword>
<evidence type="ECO:0000256" key="1">
    <source>
        <dbReference type="ARBA" id="ARBA00000768"/>
    </source>
</evidence>
<proteinExistence type="inferred from homology"/>
<evidence type="ECO:0000256" key="10">
    <source>
        <dbReference type="ARBA" id="ARBA00022840"/>
    </source>
</evidence>
<dbReference type="InterPro" id="IPR027409">
    <property type="entry name" value="GroEL-like_apical_dom_sf"/>
</dbReference>
<keyword evidence="5" id="KW-0479">Metal-binding</keyword>
<evidence type="ECO:0000256" key="2">
    <source>
        <dbReference type="ARBA" id="ARBA00009063"/>
    </source>
</evidence>
<sequence>MNAARPKRIQQSAINSPVACRLVKSKSLSKEEGQLKRLQRELRGLPPLLLESQQQRSTAAADITTTTITATANKKIVFDDDNTVKPNKKIVFDDEPSLPNKKIVSEENATEKIEPVEETKEIADSEKKEKSKRKIDEVDNDADESDKLAAAAAKEERGTAYSSDKFGENNSATSISDSNLFLNNYNHSNRDVENGFPYGHHHNGDKGVNNAMHGTTDKGSDDESEDEQAMLAFTSLNSTSSHNQELDNISKYPTNSTLKFDESLPNSTGRRNFTSNRTVSSTNFGFAAEDFEFLDDLLRAGESHSKQLLAQLLNDRQVEDVDLWTKVLVKCMKKISGISIDLTNGESFDISNYLKIKKIPGSTIQDSSVVDGMAFSKSLPLKSMPSEVRNPRIMIVTFQIEYEQEADRKFSSLEPLIAQQDEYLKKLVGRIVALKPNIVLANSSVNGYALQLLNEANIAVASNIKFQVLEKLSRLTKADIINSIDKLAMNPILGKCGNFEVKTYLHENSEIMIASRQWEQFWSSRKIAFFDPNFHQNIVTLFSMVSTKNATPCVGPDIQVIDFYWENDFCLGQFIEHICLHSNDMCSEGCGLPLREHFRSYVHGSGKVDVVLENNPRSIQGKENIIMSWSYCKICHNNTPVLPLSDNAWKYSFGKYLELSFWCRGMKVKGSSCTHDFYRDQIHYFSFQSLTVRVEYSKIQTLELVPPKFQLFWKPEHDMKIKIDTYAQVDSMTVDKMEAGQKRISELKQRVEIEHADMITLAKHIYDTVSVSDHLKLTAAIREVQDLSSDWNVEFQEFDKNFLPTEKDIKKITAFQLDRLFKTNYEPEPKSDDADNLESTGENDSDRKSLKPEISQPEKTSLLKSLTHFWADRSATLWEPLAYPLSSSEHIFVDSDVIVREDEPSSIIAFCLNTSDYSSKLNSQQQVQSQHEVPKMEESSKGNSTNSTDEKKVNGKSSTSADLGSGSLDLNLEQIMLKKGFHLKYQFEEGYSNISCKIFFAEQFDAFRKQCGVNLNFIESLSRCVKWDSTGGKSGSAFLKTLDSRFIIKELSRAELEAFVQFAPSYFEYFAQALFHNLPTVLVKIFGFYQIQVKTTIPGARSYTLDVLIMENLFYDRKMSRIFDLKGSMRNRHVEQTGKENEVLLDENMVEYIYESPLFVRENAKRLLRASLWNDTLFLAKMNVMDYSLVVGIDSESNELVVGIIDCIRTFTWDKKLESWVKEKGLVGGTGVGKEPTVITPKQYKNRFREAMERYILMAPGPFYQTGLISSRPYSDGDSNGNEIEMVELPPSIVDVQSSSELMLADIEVKINELGKLYKKNLLPGFNDTSEDEAKMNELTFKITKNFQLMYTEVKALDRLRFAKKSEMAMIENLKKNLALRTQELSTHFRKLQNSYIRYLKEDEFEAPPLTSSTNLASTSSSASASYNRTNDAAYLDDLETTDKIESYSRAALQESSQQLQQQQQLPQQTISDEYLQQREREIYKIAQGVIEISTIFKELETMVVDQGTILDRIDYNLNKTVQDVKGAQKQMKKAEGYQKSTAKCKIVLFLVLLILLLIMILIVKPKSENHYYHDGGDSNTGNSDVSSPNGDSSADDTTHVDLEKPDESYNDGSDVKESSDGSLQIGAPTIKNALI</sequence>
<dbReference type="SUPFAM" id="SSF56104">
    <property type="entry name" value="SAICAR synthase-like"/>
    <property type="match status" value="1"/>
</dbReference>
<dbReference type="SMART" id="SM00397">
    <property type="entry name" value="t_SNARE"/>
    <property type="match status" value="1"/>
</dbReference>
<dbReference type="SMART" id="SM00330">
    <property type="entry name" value="PIPKc"/>
    <property type="match status" value="1"/>
</dbReference>
<evidence type="ECO:0000259" key="16">
    <source>
        <dbReference type="PROSITE" id="PS51455"/>
    </source>
</evidence>
<dbReference type="FunFam" id="3.50.7.10:FF:000007">
    <property type="entry name" value="1-phosphatidylinositol 3-phosphate 5-kinase isoform X1"/>
    <property type="match status" value="1"/>
</dbReference>
<dbReference type="OrthoDB" id="158357at2759"/>
<dbReference type="FunFam" id="3.30.800.10:FF:000005">
    <property type="entry name" value="1-phosphatidylinositol-3-phosphate 5-kinase (Fab1)"/>
    <property type="match status" value="1"/>
</dbReference>
<protein>
    <recommendedName>
        <fullName evidence="3">1-phosphatidylinositol-3-phosphate 5-kinase</fullName>
        <ecNumber evidence="3">2.7.1.150</ecNumber>
    </recommendedName>
    <alternativeName>
        <fullName evidence="11">Type III PIP kinase</fullName>
    </alternativeName>
</protein>
<comment type="catalytic activity">
    <reaction evidence="1">
        <text>a 1,2-diacyl-sn-glycero-3-phospho-(1D-myo-inositol-3-phosphate) + ATP = a 1,2-diacyl-sn-glycero-3-phospho-(1D-myo-inositol-3,5-bisphosphate) + ADP + H(+)</text>
        <dbReference type="Rhea" id="RHEA:13609"/>
        <dbReference type="ChEBI" id="CHEBI:15378"/>
        <dbReference type="ChEBI" id="CHEBI:30616"/>
        <dbReference type="ChEBI" id="CHEBI:57923"/>
        <dbReference type="ChEBI" id="CHEBI:58088"/>
        <dbReference type="ChEBI" id="CHEBI:456216"/>
        <dbReference type="EC" id="2.7.1.150"/>
    </reaction>
</comment>
<keyword evidence="14" id="KW-0472">Membrane</keyword>
<feature type="region of interest" description="Disordered" evidence="13">
    <location>
        <begin position="192"/>
        <end position="226"/>
    </location>
</feature>
<evidence type="ECO:0000256" key="8">
    <source>
        <dbReference type="ARBA" id="ARBA00022777"/>
    </source>
</evidence>
<dbReference type="EMBL" id="KV453853">
    <property type="protein sequence ID" value="ODV85343.1"/>
    <property type="molecule type" value="Genomic_DNA"/>
</dbReference>
<feature type="region of interest" description="Disordered" evidence="13">
    <location>
        <begin position="825"/>
        <end position="857"/>
    </location>
</feature>
<dbReference type="Gene3D" id="3.50.7.10">
    <property type="entry name" value="GroEL"/>
    <property type="match status" value="1"/>
</dbReference>
<feature type="transmembrane region" description="Helical" evidence="14">
    <location>
        <begin position="1547"/>
        <end position="1564"/>
    </location>
</feature>
<evidence type="ECO:0000256" key="6">
    <source>
        <dbReference type="ARBA" id="ARBA00022741"/>
    </source>
</evidence>
<keyword evidence="10 12" id="KW-0067">ATP-binding</keyword>
<dbReference type="InterPro" id="IPR044769">
    <property type="entry name" value="PIKfyve_PIPKc"/>
</dbReference>
<dbReference type="CDD" id="cd17300">
    <property type="entry name" value="PIPKc_PIKfyve"/>
    <property type="match status" value="1"/>
</dbReference>
<dbReference type="GO" id="GO:0016192">
    <property type="term" value="P:vesicle-mediated transport"/>
    <property type="evidence" value="ECO:0007669"/>
    <property type="project" value="InterPro"/>
</dbReference>
<dbReference type="PROSITE" id="PS50192">
    <property type="entry name" value="T_SNARE"/>
    <property type="match status" value="1"/>
</dbReference>
<dbReference type="Gene3D" id="3.30.810.10">
    <property type="entry name" value="2-Layer Sandwich"/>
    <property type="match status" value="1"/>
</dbReference>
<feature type="compositionally biased region" description="Polar residues" evidence="13">
    <location>
        <begin position="1578"/>
        <end position="1593"/>
    </location>
</feature>
<evidence type="ECO:0000256" key="12">
    <source>
        <dbReference type="PROSITE-ProRule" id="PRU00781"/>
    </source>
</evidence>
<dbReference type="Pfam" id="PF05739">
    <property type="entry name" value="SNARE"/>
    <property type="match status" value="1"/>
</dbReference>
<evidence type="ECO:0000313" key="17">
    <source>
        <dbReference type="EMBL" id="ODV85343.1"/>
    </source>
</evidence>
<keyword evidence="14" id="KW-1133">Transmembrane helix</keyword>
<keyword evidence="7" id="KW-0863">Zinc-finger</keyword>
<dbReference type="FunFam" id="3.30.810.10:FF:000001">
    <property type="entry name" value="1-phosphatidylinositol 3-phosphate 5-kinase FAB1"/>
    <property type="match status" value="1"/>
</dbReference>
<dbReference type="PROSITE" id="PS00914">
    <property type="entry name" value="SYNTAXIN"/>
    <property type="match status" value="1"/>
</dbReference>
<dbReference type="Proteomes" id="UP000094801">
    <property type="component" value="Unassembled WGS sequence"/>
</dbReference>
<dbReference type="CDD" id="cd15845">
    <property type="entry name" value="SNARE_syntaxin16"/>
    <property type="match status" value="1"/>
</dbReference>
<dbReference type="PANTHER" id="PTHR45748:SF7">
    <property type="entry name" value="1-PHOSPHATIDYLINOSITOL 3-PHOSPHATE 5-KINASE-RELATED"/>
    <property type="match status" value="1"/>
</dbReference>
<dbReference type="SUPFAM" id="SSF52029">
    <property type="entry name" value="GroEL apical domain-like"/>
    <property type="match status" value="1"/>
</dbReference>
<dbReference type="GO" id="GO:0008270">
    <property type="term" value="F:zinc ion binding"/>
    <property type="evidence" value="ECO:0007669"/>
    <property type="project" value="UniProtKB-KW"/>
</dbReference>
<dbReference type="GO" id="GO:0046854">
    <property type="term" value="P:phosphatidylinositol phosphate biosynthetic process"/>
    <property type="evidence" value="ECO:0007669"/>
    <property type="project" value="TreeGrafter"/>
</dbReference>
<dbReference type="InterPro" id="IPR027483">
    <property type="entry name" value="PInositol-4-P-4/5-kinase_C_sf"/>
</dbReference>
<feature type="domain" description="PIPK" evidence="16">
    <location>
        <begin position="925"/>
        <end position="1256"/>
    </location>
</feature>
<feature type="region of interest" description="Disordered" evidence="13">
    <location>
        <begin position="1574"/>
        <end position="1636"/>
    </location>
</feature>
<evidence type="ECO:0000313" key="18">
    <source>
        <dbReference type="Proteomes" id="UP000094801"/>
    </source>
</evidence>